<evidence type="ECO:0000313" key="1">
    <source>
        <dbReference type="EMBL" id="JAE18308.1"/>
    </source>
</evidence>
<protein>
    <submittedName>
        <fullName evidence="1">Uncharacterized protein</fullName>
    </submittedName>
</protein>
<accession>A0A0A9GC85</accession>
<reference evidence="1" key="1">
    <citation type="submission" date="2014-09" db="EMBL/GenBank/DDBJ databases">
        <authorList>
            <person name="Magalhaes I.L.F."/>
            <person name="Oliveira U."/>
            <person name="Santos F.R."/>
            <person name="Vidigal T.H.D.A."/>
            <person name="Brescovit A.D."/>
            <person name="Santos A.J."/>
        </authorList>
    </citation>
    <scope>NUCLEOTIDE SEQUENCE</scope>
    <source>
        <tissue evidence="1">Shoot tissue taken approximately 20 cm above the soil surface</tissue>
    </source>
</reference>
<sequence length="80" mass="9218">MPILEHGNMVQRRAYSHHKLDKVNLPGRSLKASHHKLFQVMQPKLGGLPGYFFTRLVLARGDVDVKGLKGRRYLKQKTRP</sequence>
<dbReference type="EMBL" id="GBRH01179588">
    <property type="protein sequence ID" value="JAE18308.1"/>
    <property type="molecule type" value="Transcribed_RNA"/>
</dbReference>
<dbReference type="AlphaFoldDB" id="A0A0A9GC85"/>
<name>A0A0A9GC85_ARUDO</name>
<reference evidence="1" key="2">
    <citation type="journal article" date="2015" name="Data Brief">
        <title>Shoot transcriptome of the giant reed, Arundo donax.</title>
        <authorList>
            <person name="Barrero R.A."/>
            <person name="Guerrero F.D."/>
            <person name="Moolhuijzen P."/>
            <person name="Goolsby J.A."/>
            <person name="Tidwell J."/>
            <person name="Bellgard S.E."/>
            <person name="Bellgard M.I."/>
        </authorList>
    </citation>
    <scope>NUCLEOTIDE SEQUENCE</scope>
    <source>
        <tissue evidence="1">Shoot tissue taken approximately 20 cm above the soil surface</tissue>
    </source>
</reference>
<organism evidence="1">
    <name type="scientific">Arundo donax</name>
    <name type="common">Giant reed</name>
    <name type="synonym">Donax arundinaceus</name>
    <dbReference type="NCBI Taxonomy" id="35708"/>
    <lineage>
        <taxon>Eukaryota</taxon>
        <taxon>Viridiplantae</taxon>
        <taxon>Streptophyta</taxon>
        <taxon>Embryophyta</taxon>
        <taxon>Tracheophyta</taxon>
        <taxon>Spermatophyta</taxon>
        <taxon>Magnoliopsida</taxon>
        <taxon>Liliopsida</taxon>
        <taxon>Poales</taxon>
        <taxon>Poaceae</taxon>
        <taxon>PACMAD clade</taxon>
        <taxon>Arundinoideae</taxon>
        <taxon>Arundineae</taxon>
        <taxon>Arundo</taxon>
    </lineage>
</organism>
<proteinExistence type="predicted"/>